<proteinExistence type="predicted"/>
<dbReference type="Proteomes" id="UP000694424">
    <property type="component" value="Unplaced"/>
</dbReference>
<evidence type="ECO:0000256" key="1">
    <source>
        <dbReference type="SAM" id="MobiDB-lite"/>
    </source>
</evidence>
<reference evidence="2" key="1">
    <citation type="submission" date="2025-08" db="UniProtKB">
        <authorList>
            <consortium name="Ensembl"/>
        </authorList>
    </citation>
    <scope>IDENTIFICATION</scope>
</reference>
<feature type="compositionally biased region" description="Polar residues" evidence="1">
    <location>
        <begin position="165"/>
        <end position="187"/>
    </location>
</feature>
<feature type="region of interest" description="Disordered" evidence="1">
    <location>
        <begin position="164"/>
        <end position="188"/>
    </location>
</feature>
<sequence length="208" mass="23035">HGERLCQGFQQEQGCPRVCVHVCTRVCTCVCTHVCTCVCMHMCCRIVWCCIVWCCIVQCCIVWCCIVWCCIVRCCIVWCCIVQCCISRCCIVWCCIVQCCIVQCCIVQCCISRCCIVWKHPRKEPSRWAGSHCAPSKSCCAPCKSHCVSLSPLPPGDPGEVPVPQTVSSAGASRPCQKSSRLPSLSDTGPGRKHYYNILALLPGNFLL</sequence>
<dbReference type="Ensembl" id="ENSAOWT00000015453.1">
    <property type="protein sequence ID" value="ENSAOWP00000013607.1"/>
    <property type="gene ID" value="ENSAOWG00000009288.1"/>
</dbReference>
<evidence type="ECO:0000313" key="2">
    <source>
        <dbReference type="Ensembl" id="ENSAOWP00000013607.1"/>
    </source>
</evidence>
<protein>
    <submittedName>
        <fullName evidence="2">Uncharacterized protein</fullName>
    </submittedName>
</protein>
<dbReference type="AlphaFoldDB" id="A0A8B9PM04"/>
<name>A0A8B9PM04_APTOW</name>
<organism evidence="2 3">
    <name type="scientific">Apteryx owenii</name>
    <name type="common">Little spotted kiwi</name>
    <dbReference type="NCBI Taxonomy" id="8824"/>
    <lineage>
        <taxon>Eukaryota</taxon>
        <taxon>Metazoa</taxon>
        <taxon>Chordata</taxon>
        <taxon>Craniata</taxon>
        <taxon>Vertebrata</taxon>
        <taxon>Euteleostomi</taxon>
        <taxon>Archelosauria</taxon>
        <taxon>Archosauria</taxon>
        <taxon>Dinosauria</taxon>
        <taxon>Saurischia</taxon>
        <taxon>Theropoda</taxon>
        <taxon>Coelurosauria</taxon>
        <taxon>Aves</taxon>
        <taxon>Palaeognathae</taxon>
        <taxon>Apterygiformes</taxon>
        <taxon>Apterygidae</taxon>
        <taxon>Apteryx</taxon>
    </lineage>
</organism>
<accession>A0A8B9PM04</accession>
<reference evidence="2" key="2">
    <citation type="submission" date="2025-09" db="UniProtKB">
        <authorList>
            <consortium name="Ensembl"/>
        </authorList>
    </citation>
    <scope>IDENTIFICATION</scope>
</reference>
<keyword evidence="3" id="KW-1185">Reference proteome</keyword>
<evidence type="ECO:0000313" key="3">
    <source>
        <dbReference type="Proteomes" id="UP000694424"/>
    </source>
</evidence>